<gene>
    <name evidence="1" type="ORF">CLOBOL_00766</name>
</gene>
<proteinExistence type="predicted"/>
<organism evidence="1 2">
    <name type="scientific">Enterocloster bolteae (strain ATCC BAA-613 / DSM 15670 / CCUG 46953 / JCM 12243 / WAL 16351)</name>
    <name type="common">Clostridium bolteae</name>
    <dbReference type="NCBI Taxonomy" id="411902"/>
    <lineage>
        <taxon>Bacteria</taxon>
        <taxon>Bacillati</taxon>
        <taxon>Bacillota</taxon>
        <taxon>Clostridia</taxon>
        <taxon>Lachnospirales</taxon>
        <taxon>Lachnospiraceae</taxon>
        <taxon>Enterocloster</taxon>
    </lineage>
</organism>
<sequence length="34" mass="3998">MIHPPNDKLIIIKYHDYILPCVLWKMNGKSFGIV</sequence>
<dbReference type="PaxDb" id="411902-CLOBOL_00766"/>
<dbReference type="HOGENOM" id="CLU_3372923_0_0_9"/>
<accession>A8RIR7</accession>
<reference evidence="1 2" key="1">
    <citation type="submission" date="2007-08" db="EMBL/GenBank/DDBJ databases">
        <authorList>
            <person name="Fulton L."/>
            <person name="Clifton S."/>
            <person name="Fulton B."/>
            <person name="Xu J."/>
            <person name="Minx P."/>
            <person name="Pepin K.H."/>
            <person name="Johnson M."/>
            <person name="Thiruvilangam P."/>
            <person name="Bhonagiri V."/>
            <person name="Nash W.E."/>
            <person name="Mardis E.R."/>
            <person name="Wilson R.K."/>
        </authorList>
    </citation>
    <scope>NUCLEOTIDE SEQUENCE [LARGE SCALE GENOMIC DNA]</scope>
    <source>
        <strain evidence="2">ATCC BAA-613 / DSM 15670 / CCUG 46953 / JCM 12243 / WAL 16351</strain>
    </source>
</reference>
<evidence type="ECO:0000313" key="1">
    <source>
        <dbReference type="EMBL" id="EDP18832.1"/>
    </source>
</evidence>
<dbReference type="AlphaFoldDB" id="A8RIR7"/>
<dbReference type="EMBL" id="ABCC02000010">
    <property type="protein sequence ID" value="EDP18832.1"/>
    <property type="molecule type" value="Genomic_DNA"/>
</dbReference>
<name>A8RIR7_ENTBW</name>
<protein>
    <submittedName>
        <fullName evidence="1">Uncharacterized protein</fullName>
    </submittedName>
</protein>
<dbReference type="Proteomes" id="UP000005396">
    <property type="component" value="Unassembled WGS sequence"/>
</dbReference>
<comment type="caution">
    <text evidence="1">The sequence shown here is derived from an EMBL/GenBank/DDBJ whole genome shotgun (WGS) entry which is preliminary data.</text>
</comment>
<evidence type="ECO:0000313" key="2">
    <source>
        <dbReference type="Proteomes" id="UP000005396"/>
    </source>
</evidence>
<reference evidence="1 2" key="2">
    <citation type="submission" date="2007-09" db="EMBL/GenBank/DDBJ databases">
        <title>Draft genome sequence of Clostridium bolteae (ATCC BAA-613).</title>
        <authorList>
            <person name="Sudarsanam P."/>
            <person name="Ley R."/>
            <person name="Guruge J."/>
            <person name="Turnbaugh P.J."/>
            <person name="Mahowald M."/>
            <person name="Liep D."/>
            <person name="Gordon J."/>
        </authorList>
    </citation>
    <scope>NUCLEOTIDE SEQUENCE [LARGE SCALE GENOMIC DNA]</scope>
    <source>
        <strain evidence="2">ATCC BAA-613 / DSM 15670 / CCUG 46953 / JCM 12243 / WAL 16351</strain>
    </source>
</reference>